<name>A0A382QDN6_9ZZZZ</name>
<gene>
    <name evidence="1" type="ORF">METZ01_LOCUS336001</name>
</gene>
<protein>
    <submittedName>
        <fullName evidence="1">Uncharacterized protein</fullName>
    </submittedName>
</protein>
<dbReference type="AlphaFoldDB" id="A0A382QDN6"/>
<dbReference type="EMBL" id="UINC01113498">
    <property type="protein sequence ID" value="SVC83147.1"/>
    <property type="molecule type" value="Genomic_DNA"/>
</dbReference>
<reference evidence="1" key="1">
    <citation type="submission" date="2018-05" db="EMBL/GenBank/DDBJ databases">
        <authorList>
            <person name="Lanie J.A."/>
            <person name="Ng W.-L."/>
            <person name="Kazmierczak K.M."/>
            <person name="Andrzejewski T.M."/>
            <person name="Davidsen T.M."/>
            <person name="Wayne K.J."/>
            <person name="Tettelin H."/>
            <person name="Glass J.I."/>
            <person name="Rusch D."/>
            <person name="Podicherti R."/>
            <person name="Tsui H.-C.T."/>
            <person name="Winkler M.E."/>
        </authorList>
    </citation>
    <scope>NUCLEOTIDE SEQUENCE</scope>
</reference>
<accession>A0A382QDN6</accession>
<sequence>MEQMPLDLPDDREVRTTVNWRYQYSPKNLVEEVEGLRYVYGSWDHLFGCWQEKAEGRPAREVIPHWRFMDEGGVWRTCDISFRMRF</sequence>
<proteinExistence type="predicted"/>
<feature type="non-terminal residue" evidence="1">
    <location>
        <position position="86"/>
    </location>
</feature>
<organism evidence="1">
    <name type="scientific">marine metagenome</name>
    <dbReference type="NCBI Taxonomy" id="408172"/>
    <lineage>
        <taxon>unclassified sequences</taxon>
        <taxon>metagenomes</taxon>
        <taxon>ecological metagenomes</taxon>
    </lineage>
</organism>
<evidence type="ECO:0000313" key="1">
    <source>
        <dbReference type="EMBL" id="SVC83147.1"/>
    </source>
</evidence>